<evidence type="ECO:0000313" key="2">
    <source>
        <dbReference type="Proteomes" id="UP001172673"/>
    </source>
</evidence>
<comment type="caution">
    <text evidence="1">The sequence shown here is derived from an EMBL/GenBank/DDBJ whole genome shotgun (WGS) entry which is preliminary data.</text>
</comment>
<dbReference type="PANTHER" id="PTHR28037:SF1">
    <property type="entry name" value="ALCOHOL O-ACETYLTRANSFERASE 1-RELATED"/>
    <property type="match status" value="1"/>
</dbReference>
<accession>A0AA39CJL3</accession>
<dbReference type="PANTHER" id="PTHR28037">
    <property type="entry name" value="ALCOHOL O-ACETYLTRANSFERASE 1-RELATED"/>
    <property type="match status" value="1"/>
</dbReference>
<proteinExistence type="predicted"/>
<dbReference type="Proteomes" id="UP001172673">
    <property type="component" value="Unassembled WGS sequence"/>
</dbReference>
<protein>
    <submittedName>
        <fullName evidence="1">Uncharacterized protein</fullName>
    </submittedName>
</protein>
<gene>
    <name evidence="1" type="ORF">H2200_005412</name>
</gene>
<organism evidence="1 2">
    <name type="scientific">Cladophialophora chaetospira</name>
    <dbReference type="NCBI Taxonomy" id="386627"/>
    <lineage>
        <taxon>Eukaryota</taxon>
        <taxon>Fungi</taxon>
        <taxon>Dikarya</taxon>
        <taxon>Ascomycota</taxon>
        <taxon>Pezizomycotina</taxon>
        <taxon>Eurotiomycetes</taxon>
        <taxon>Chaetothyriomycetidae</taxon>
        <taxon>Chaetothyriales</taxon>
        <taxon>Herpotrichiellaceae</taxon>
        <taxon>Cladophialophora</taxon>
    </lineage>
</organism>
<reference evidence="1" key="1">
    <citation type="submission" date="2022-10" db="EMBL/GenBank/DDBJ databases">
        <title>Culturing micro-colonial fungi from biological soil crusts in the Mojave desert and describing Neophaeococcomyces mojavensis, and introducing the new genera and species Taxawa tesnikishii.</title>
        <authorList>
            <person name="Kurbessoian T."/>
            <person name="Stajich J.E."/>
        </authorList>
    </citation>
    <scope>NUCLEOTIDE SEQUENCE</scope>
    <source>
        <strain evidence="1">TK_41</strain>
    </source>
</reference>
<sequence>MPPQSHWVDGYGPVRYGWRAEGDYTFYRRIGIVEGLFDTDGVDCEGRADLSMHLHLNLKTRLSPQKLRAHILLAWSVMRQKHVLLSTRVMDGADLNHALSSGDVVKGERLQDNDAKDRFFVFKPCRQPGSMLTEAAQHAVFVEDHSSRVDVKEFFIHTQNTRRCINPEQAMSKLYILPVTESQLHLVFIAAHQIVDGLTSSRWMASFIHLLNLSRQQLESETEALCSSTPLTRFPPAQEALYPLIKGSEARQRWSWLLSRILRHTRRSNPAAFQNPLRRTDHLSRAAALNPKFPGVLDYSRLPPQNTFPLTAVLSPASTRRISRICRDAKISVGSGCFALVAIVMMLFEEKRNPQIPLHERLPFVGSFPINPRPFLSGEPTTGKEDSLMLAFSDGITLPFLSSDLSLKGRIRLLGKMAHRQLRQYQKRPRSKEEQIQMGSRSPTQLIPLLYLNTMEYLERKSQPERKRGWNIQGAYPAAVSPTMSTCGVSSVGARGSVLRKGMYDTSTELPEHVDVVADFRGQDSRVRAREGEFLVGVIGDDVLRFGVSYDGCAIDPALAEQWKDVMERILEEPGIQEAARQDERSAHKL</sequence>
<evidence type="ECO:0000313" key="1">
    <source>
        <dbReference type="EMBL" id="KAJ9610635.1"/>
    </source>
</evidence>
<keyword evidence="2" id="KW-1185">Reference proteome</keyword>
<dbReference type="InterPro" id="IPR052058">
    <property type="entry name" value="Alcohol_O-acetyltransferase"/>
</dbReference>
<name>A0AA39CJL3_9EURO</name>
<dbReference type="Gene3D" id="3.30.559.10">
    <property type="entry name" value="Chloramphenicol acetyltransferase-like domain"/>
    <property type="match status" value="1"/>
</dbReference>
<dbReference type="AlphaFoldDB" id="A0AA39CJL3"/>
<dbReference type="InterPro" id="IPR023213">
    <property type="entry name" value="CAT-like_dom_sf"/>
</dbReference>
<dbReference type="EMBL" id="JAPDRK010000007">
    <property type="protein sequence ID" value="KAJ9610635.1"/>
    <property type="molecule type" value="Genomic_DNA"/>
</dbReference>